<comment type="similarity">
    <text evidence="1">Belongs to the DprA/Smf family.</text>
</comment>
<sequence>MDHKELLAWLSFSSFPGIGPLRFKLLLNYFQTAERAWNASQKELLEVGLSQNLVNKLWDFKRTFSSEKYFQEVAKKDIKIITWNDPLYPKRLKEISDSPFLLYIKGDINKNWNWERAVAVVGTRKITSYGRAVTRKIVSGLVYSGCLIISGLAYGVDAVAHETAIDSGGNTFGVLGCGVDIIHPVSNTELYWQIVHEKGLMISEYPVGQFAAKGLFPARNRIVSGLSLGVVVTEGAEDSGSLITARLALEQGKEVFAVPGPITSELSGGTFKLIREGATPVSHAQDVLEGLKLSNYPINQLTNKREENNLSKDEKKIVELLTNENLHIDDLIIKAQIPSFKIGSILTMMELKGIVKNRSGLWMLC</sequence>
<dbReference type="STRING" id="1798382.A3D77_00800"/>
<accession>A0A1F5ZPK0</accession>
<dbReference type="InterPro" id="IPR003488">
    <property type="entry name" value="DprA"/>
</dbReference>
<dbReference type="SUPFAM" id="SSF102405">
    <property type="entry name" value="MCP/YpsA-like"/>
    <property type="match status" value="1"/>
</dbReference>
<gene>
    <name evidence="4" type="ORF">A3D77_00800</name>
</gene>
<feature type="domain" description="DprA winged helix" evidence="3">
    <location>
        <begin position="305"/>
        <end position="359"/>
    </location>
</feature>
<feature type="domain" description="Smf/DprA SLOG" evidence="2">
    <location>
        <begin position="79"/>
        <end position="291"/>
    </location>
</feature>
<dbReference type="AlphaFoldDB" id="A0A1F5ZPK0"/>
<evidence type="ECO:0000313" key="5">
    <source>
        <dbReference type="Proteomes" id="UP000176923"/>
    </source>
</evidence>
<evidence type="ECO:0000259" key="3">
    <source>
        <dbReference type="Pfam" id="PF17782"/>
    </source>
</evidence>
<dbReference type="Pfam" id="PF17782">
    <property type="entry name" value="WHD_DprA"/>
    <property type="match status" value="1"/>
</dbReference>
<dbReference type="InterPro" id="IPR010994">
    <property type="entry name" value="RuvA_2-like"/>
</dbReference>
<dbReference type="Gene3D" id="1.10.10.10">
    <property type="entry name" value="Winged helix-like DNA-binding domain superfamily/Winged helix DNA-binding domain"/>
    <property type="match status" value="1"/>
</dbReference>
<dbReference type="Proteomes" id="UP000176923">
    <property type="component" value="Unassembled WGS sequence"/>
</dbReference>
<name>A0A1F5ZPK0_9BACT</name>
<dbReference type="InterPro" id="IPR057666">
    <property type="entry name" value="DrpA_SLOG"/>
</dbReference>
<dbReference type="Gene3D" id="3.40.50.450">
    <property type="match status" value="1"/>
</dbReference>
<dbReference type="PANTHER" id="PTHR43022:SF1">
    <property type="entry name" value="PROTEIN SMF"/>
    <property type="match status" value="1"/>
</dbReference>
<protein>
    <submittedName>
        <fullName evidence="4">DNA protecting protein DprA</fullName>
    </submittedName>
</protein>
<dbReference type="SUPFAM" id="SSF47781">
    <property type="entry name" value="RuvA domain 2-like"/>
    <property type="match status" value="1"/>
</dbReference>
<dbReference type="PANTHER" id="PTHR43022">
    <property type="entry name" value="PROTEIN SMF"/>
    <property type="match status" value="1"/>
</dbReference>
<evidence type="ECO:0000259" key="2">
    <source>
        <dbReference type="Pfam" id="PF02481"/>
    </source>
</evidence>
<proteinExistence type="inferred from homology"/>
<comment type="caution">
    <text evidence="4">The sequence shown here is derived from an EMBL/GenBank/DDBJ whole genome shotgun (WGS) entry which is preliminary data.</text>
</comment>
<evidence type="ECO:0000256" key="1">
    <source>
        <dbReference type="ARBA" id="ARBA00006525"/>
    </source>
</evidence>
<evidence type="ECO:0000313" key="4">
    <source>
        <dbReference type="EMBL" id="OGG14032.1"/>
    </source>
</evidence>
<dbReference type="InterPro" id="IPR041614">
    <property type="entry name" value="DprA_WH"/>
</dbReference>
<dbReference type="InterPro" id="IPR036388">
    <property type="entry name" value="WH-like_DNA-bd_sf"/>
</dbReference>
<organism evidence="4 5">
    <name type="scientific">Candidatus Gottesmanbacteria bacterium RIFCSPHIGHO2_02_FULL_39_11</name>
    <dbReference type="NCBI Taxonomy" id="1798382"/>
    <lineage>
        <taxon>Bacteria</taxon>
        <taxon>Candidatus Gottesmaniibacteriota</taxon>
    </lineage>
</organism>
<reference evidence="4 5" key="1">
    <citation type="journal article" date="2016" name="Nat. Commun.">
        <title>Thousands of microbial genomes shed light on interconnected biogeochemical processes in an aquifer system.</title>
        <authorList>
            <person name="Anantharaman K."/>
            <person name="Brown C.T."/>
            <person name="Hug L.A."/>
            <person name="Sharon I."/>
            <person name="Castelle C.J."/>
            <person name="Probst A.J."/>
            <person name="Thomas B.C."/>
            <person name="Singh A."/>
            <person name="Wilkins M.J."/>
            <person name="Karaoz U."/>
            <person name="Brodie E.L."/>
            <person name="Williams K.H."/>
            <person name="Hubbard S.S."/>
            <person name="Banfield J.F."/>
        </authorList>
    </citation>
    <scope>NUCLEOTIDE SEQUENCE [LARGE SCALE GENOMIC DNA]</scope>
</reference>
<dbReference type="Pfam" id="PF02481">
    <property type="entry name" value="DNA_processg_A"/>
    <property type="match status" value="1"/>
</dbReference>
<dbReference type="EMBL" id="MFJL01000029">
    <property type="protein sequence ID" value="OGG14032.1"/>
    <property type="molecule type" value="Genomic_DNA"/>
</dbReference>
<dbReference type="NCBIfam" id="TIGR00732">
    <property type="entry name" value="dprA"/>
    <property type="match status" value="1"/>
</dbReference>
<dbReference type="GO" id="GO:0009294">
    <property type="term" value="P:DNA-mediated transformation"/>
    <property type="evidence" value="ECO:0007669"/>
    <property type="project" value="InterPro"/>
</dbReference>